<comment type="caution">
    <text evidence="3">The sequence shown here is derived from an EMBL/GenBank/DDBJ whole genome shotgun (WGS) entry which is preliminary data.</text>
</comment>
<feature type="coiled-coil region" evidence="1">
    <location>
        <begin position="61"/>
        <end position="88"/>
    </location>
</feature>
<keyword evidence="2" id="KW-0732">Signal</keyword>
<gene>
    <name evidence="3" type="ORF">FJT64_008975</name>
</gene>
<evidence type="ECO:0000313" key="3">
    <source>
        <dbReference type="EMBL" id="KAF0293128.1"/>
    </source>
</evidence>
<keyword evidence="4" id="KW-1185">Reference proteome</keyword>
<name>A0A6A4VT03_AMPAM</name>
<feature type="signal peptide" evidence="2">
    <location>
        <begin position="1"/>
        <end position="31"/>
    </location>
</feature>
<dbReference type="Proteomes" id="UP000440578">
    <property type="component" value="Unassembled WGS sequence"/>
</dbReference>
<feature type="chain" id="PRO_5025423656" evidence="2">
    <location>
        <begin position="32"/>
        <end position="348"/>
    </location>
</feature>
<protein>
    <submittedName>
        <fullName evidence="3">Uncharacterized protein</fullName>
    </submittedName>
</protein>
<keyword evidence="1" id="KW-0175">Coiled coil</keyword>
<proteinExistence type="predicted"/>
<sequence>MTVGSRGRAAVGGTLLTVILLQTLLTGSVGASPVDVEPAALSSDQVLRRLAAWLDSEDAVRRQQRQDLDSVREQLDKVALELERIETKMDLKMDRLQEVLIGRDIKEDATSRRQGAQLERTALLLTEINGQLLQLDSRLQTKGLLPALRLLRAVERQIFQVSLQLEEGLEWLDGRVGYKFRGLKENLATMASSLRTRFFERRDHLEEVAEKILRLQTAATDGQRADAGGDRQVAAHDSVITALEAILYDVFDSDMWYVLSTKLEEAVSGQGNVTAKLGQMESDIDQGFSKLNAKLTALYSLLKAPPDTADASRDHIDAELAAQMGHMFSNISSQLRDIELKLAGGQTT</sequence>
<evidence type="ECO:0000256" key="2">
    <source>
        <dbReference type="SAM" id="SignalP"/>
    </source>
</evidence>
<evidence type="ECO:0000313" key="4">
    <source>
        <dbReference type="Proteomes" id="UP000440578"/>
    </source>
</evidence>
<reference evidence="3 4" key="1">
    <citation type="submission" date="2019-07" db="EMBL/GenBank/DDBJ databases">
        <title>Draft genome assembly of a fouling barnacle, Amphibalanus amphitrite (Darwin, 1854): The first reference genome for Thecostraca.</title>
        <authorList>
            <person name="Kim W."/>
        </authorList>
    </citation>
    <scope>NUCLEOTIDE SEQUENCE [LARGE SCALE GENOMIC DNA]</scope>
    <source>
        <strain evidence="3">SNU_AA5</strain>
        <tissue evidence="3">Soma without cirri and trophi</tissue>
    </source>
</reference>
<dbReference type="EMBL" id="VIIS01001772">
    <property type="protein sequence ID" value="KAF0293128.1"/>
    <property type="molecule type" value="Genomic_DNA"/>
</dbReference>
<evidence type="ECO:0000256" key="1">
    <source>
        <dbReference type="SAM" id="Coils"/>
    </source>
</evidence>
<organism evidence="3 4">
    <name type="scientific">Amphibalanus amphitrite</name>
    <name type="common">Striped barnacle</name>
    <name type="synonym">Balanus amphitrite</name>
    <dbReference type="NCBI Taxonomy" id="1232801"/>
    <lineage>
        <taxon>Eukaryota</taxon>
        <taxon>Metazoa</taxon>
        <taxon>Ecdysozoa</taxon>
        <taxon>Arthropoda</taxon>
        <taxon>Crustacea</taxon>
        <taxon>Multicrustacea</taxon>
        <taxon>Cirripedia</taxon>
        <taxon>Thoracica</taxon>
        <taxon>Thoracicalcarea</taxon>
        <taxon>Balanomorpha</taxon>
        <taxon>Balanoidea</taxon>
        <taxon>Balanidae</taxon>
        <taxon>Amphibalaninae</taxon>
        <taxon>Amphibalanus</taxon>
    </lineage>
</organism>
<accession>A0A6A4VT03</accession>
<dbReference type="AlphaFoldDB" id="A0A6A4VT03"/>